<keyword evidence="8" id="KW-1185">Reference proteome</keyword>
<dbReference type="AlphaFoldDB" id="A0A8J6HJV4"/>
<accession>A0A8J6HJV4</accession>
<dbReference type="PANTHER" id="PTHR43109">
    <property type="entry name" value="NUCLEOSIDE DIPHOSPHATE KINASE 7"/>
    <property type="match status" value="1"/>
</dbReference>
<reference evidence="7" key="2">
    <citation type="submission" date="2021-08" db="EMBL/GenBank/DDBJ databases">
        <authorList>
            <person name="Eriksson T."/>
        </authorList>
    </citation>
    <scope>NUCLEOTIDE SEQUENCE</scope>
    <source>
        <strain evidence="7">Stoneville</strain>
        <tissue evidence="7">Whole head</tissue>
    </source>
</reference>
<dbReference type="OrthoDB" id="270127at2759"/>
<keyword evidence="4" id="KW-0966">Cell projection</keyword>
<dbReference type="EMBL" id="JABDTM020022769">
    <property type="protein sequence ID" value="KAH0815667.1"/>
    <property type="molecule type" value="Genomic_DNA"/>
</dbReference>
<evidence type="ECO:0000256" key="1">
    <source>
        <dbReference type="ARBA" id="ARBA00004430"/>
    </source>
</evidence>
<gene>
    <name evidence="7" type="ORF">GEV33_007125</name>
</gene>
<dbReference type="Proteomes" id="UP000719412">
    <property type="component" value="Unassembled WGS sequence"/>
</dbReference>
<evidence type="ECO:0000256" key="5">
    <source>
        <dbReference type="PROSITE-ProRule" id="PRU00706"/>
    </source>
</evidence>
<dbReference type="FunFam" id="3.30.70.141:FF:000004">
    <property type="entry name" value="Nucleoside diphosphate kinase 7"/>
    <property type="match status" value="1"/>
</dbReference>
<evidence type="ECO:0000313" key="7">
    <source>
        <dbReference type="EMBL" id="KAH0815667.1"/>
    </source>
</evidence>
<feature type="domain" description="DM10" evidence="6">
    <location>
        <begin position="9"/>
        <end position="97"/>
    </location>
</feature>
<comment type="similarity">
    <text evidence="5">Belongs to the NDK family.</text>
</comment>
<evidence type="ECO:0000256" key="4">
    <source>
        <dbReference type="ARBA" id="ARBA00023273"/>
    </source>
</evidence>
<evidence type="ECO:0000256" key="2">
    <source>
        <dbReference type="ARBA" id="ARBA00022490"/>
    </source>
</evidence>
<dbReference type="PROSITE" id="PS51374">
    <property type="entry name" value="NDPK_LIKE"/>
    <property type="match status" value="2"/>
</dbReference>
<dbReference type="CDD" id="cd04412">
    <property type="entry name" value="NDPk7B"/>
    <property type="match status" value="2"/>
</dbReference>
<dbReference type="GO" id="GO:0005813">
    <property type="term" value="C:centrosome"/>
    <property type="evidence" value="ECO:0007669"/>
    <property type="project" value="TreeGrafter"/>
</dbReference>
<dbReference type="Pfam" id="PF00334">
    <property type="entry name" value="NDK"/>
    <property type="match status" value="2"/>
</dbReference>
<comment type="subcellular location">
    <subcellularLocation>
        <location evidence="1">Cytoplasm</location>
        <location evidence="1">Cytoskeleton</location>
        <location evidence="1">Cilium axoneme</location>
    </subcellularLocation>
</comment>
<dbReference type="InterPro" id="IPR034907">
    <property type="entry name" value="NDK-like_dom"/>
</dbReference>
<dbReference type="GO" id="GO:0005879">
    <property type="term" value="C:axonemal microtubule"/>
    <property type="evidence" value="ECO:0007669"/>
    <property type="project" value="TreeGrafter"/>
</dbReference>
<keyword evidence="2" id="KW-0963">Cytoplasm</keyword>
<proteinExistence type="inferred from homology"/>
<dbReference type="SMART" id="SM00676">
    <property type="entry name" value="DM10"/>
    <property type="match status" value="1"/>
</dbReference>
<reference evidence="7" key="1">
    <citation type="journal article" date="2020" name="J Insects Food Feed">
        <title>The yellow mealworm (Tenebrio molitor) genome: a resource for the emerging insects as food and feed industry.</title>
        <authorList>
            <person name="Eriksson T."/>
            <person name="Andere A."/>
            <person name="Kelstrup H."/>
            <person name="Emery V."/>
            <person name="Picard C."/>
        </authorList>
    </citation>
    <scope>NUCLEOTIDE SEQUENCE</scope>
    <source>
        <strain evidence="7">Stoneville</strain>
        <tissue evidence="7">Whole head</tissue>
    </source>
</reference>
<evidence type="ECO:0000256" key="3">
    <source>
        <dbReference type="ARBA" id="ARBA00023212"/>
    </source>
</evidence>
<protein>
    <recommendedName>
        <fullName evidence="6">DM10 domain-containing protein</fullName>
    </recommendedName>
</protein>
<dbReference type="InterPro" id="IPR006602">
    <property type="entry name" value="DM10_dom"/>
</dbReference>
<dbReference type="InterPro" id="IPR037993">
    <property type="entry name" value="NDPk7B"/>
</dbReference>
<sequence length="387" mass="44090">MSSSFGTDYTDKLSFLAEWFDYEVACQKRLLLNYYPCDSTVELYDIDLKRSFLKRSAYEGLHAKDVFVGNTIRIYGRQLKITDYADCRTKQAIGNTRQHTFGLIKPRVIDKIGEIFNQIQDRQFEIIKVRMCHLKQAECLELYDHLRGSAFLPFVVDHVTSGPVVALELVGDNAIERWRENVGPVDPMEARKTKPDSLRAIYGYEKASNAFHASENCDAATKKIKMFFPDDASRQPPETTLQLKNSTCCVIKPHAISEGKLGYIISFITDSKFKITAMQTFYLSNANAEEFLEVYKGVVTDFHALLLSFLDGPCIALEISGNSDGVEDVHGEFRKFVGPVDSEVARQIRPNSLRARFGLDKYRNAVHCTDLKEDTELELEYFFKILS</sequence>
<keyword evidence="3" id="KW-0206">Cytoskeleton</keyword>
<evidence type="ECO:0000313" key="8">
    <source>
        <dbReference type="Proteomes" id="UP000719412"/>
    </source>
</evidence>
<comment type="caution">
    <text evidence="7">The sequence shown here is derived from an EMBL/GenBank/DDBJ whole genome shotgun (WGS) entry which is preliminary data.</text>
</comment>
<dbReference type="PROSITE" id="PS51336">
    <property type="entry name" value="DM10"/>
    <property type="match status" value="1"/>
</dbReference>
<name>A0A8J6HJV4_TENMO</name>
<comment type="caution">
    <text evidence="5">Lacks conserved residue(s) required for the propagation of feature annotation.</text>
</comment>
<dbReference type="PANTHER" id="PTHR43109:SF2">
    <property type="entry name" value="NUCLEOSIDE DIPHOSPHATE KINASE 7"/>
    <property type="match status" value="1"/>
</dbReference>
<evidence type="ECO:0000259" key="6">
    <source>
        <dbReference type="PROSITE" id="PS51336"/>
    </source>
</evidence>
<organism evidence="7 8">
    <name type="scientific">Tenebrio molitor</name>
    <name type="common">Yellow mealworm beetle</name>
    <dbReference type="NCBI Taxonomy" id="7067"/>
    <lineage>
        <taxon>Eukaryota</taxon>
        <taxon>Metazoa</taxon>
        <taxon>Ecdysozoa</taxon>
        <taxon>Arthropoda</taxon>
        <taxon>Hexapoda</taxon>
        <taxon>Insecta</taxon>
        <taxon>Pterygota</taxon>
        <taxon>Neoptera</taxon>
        <taxon>Endopterygota</taxon>
        <taxon>Coleoptera</taxon>
        <taxon>Polyphaga</taxon>
        <taxon>Cucujiformia</taxon>
        <taxon>Tenebrionidae</taxon>
        <taxon>Tenebrio</taxon>
    </lineage>
</organism>
<dbReference type="SMART" id="SM00562">
    <property type="entry name" value="NDK"/>
    <property type="match status" value="2"/>
</dbReference>